<name>A0A0G4IZP2_PLABS</name>
<gene>
    <name evidence="2" type="ORF">PBRA_008135</name>
</gene>
<accession>A0A0G4IZP2</accession>
<dbReference type="AlphaFoldDB" id="A0A0G4IZP2"/>
<dbReference type="OMA" id="CKTACTA"/>
<feature type="compositionally biased region" description="Basic residues" evidence="1">
    <location>
        <begin position="113"/>
        <end position="126"/>
    </location>
</feature>
<dbReference type="EMBL" id="CDSF01000103">
    <property type="protein sequence ID" value="CEP00823.1"/>
    <property type="molecule type" value="Genomic_DNA"/>
</dbReference>
<feature type="region of interest" description="Disordered" evidence="1">
    <location>
        <begin position="144"/>
        <end position="185"/>
    </location>
</feature>
<dbReference type="Proteomes" id="UP000039324">
    <property type="component" value="Unassembled WGS sequence"/>
</dbReference>
<evidence type="ECO:0000256" key="1">
    <source>
        <dbReference type="SAM" id="MobiDB-lite"/>
    </source>
</evidence>
<proteinExistence type="predicted"/>
<feature type="compositionally biased region" description="Low complexity" evidence="1">
    <location>
        <begin position="94"/>
        <end position="112"/>
    </location>
</feature>
<organism evidence="2 3">
    <name type="scientific">Plasmodiophora brassicae</name>
    <name type="common">Clubroot disease agent</name>
    <dbReference type="NCBI Taxonomy" id="37360"/>
    <lineage>
        <taxon>Eukaryota</taxon>
        <taxon>Sar</taxon>
        <taxon>Rhizaria</taxon>
        <taxon>Endomyxa</taxon>
        <taxon>Phytomyxea</taxon>
        <taxon>Plasmodiophorida</taxon>
        <taxon>Plasmodiophoridae</taxon>
        <taxon>Plasmodiophora</taxon>
    </lineage>
</organism>
<evidence type="ECO:0000313" key="2">
    <source>
        <dbReference type="EMBL" id="CEP00823.1"/>
    </source>
</evidence>
<reference evidence="2 3" key="1">
    <citation type="submission" date="2015-02" db="EMBL/GenBank/DDBJ databases">
        <authorList>
            <person name="Chooi Y.-H."/>
        </authorList>
    </citation>
    <scope>NUCLEOTIDE SEQUENCE [LARGE SCALE GENOMIC DNA]</scope>
    <source>
        <strain evidence="2">E3</strain>
    </source>
</reference>
<feature type="compositionally biased region" description="Basic residues" evidence="1">
    <location>
        <begin position="146"/>
        <end position="161"/>
    </location>
</feature>
<feature type="compositionally biased region" description="Low complexity" evidence="1">
    <location>
        <begin position="162"/>
        <end position="182"/>
    </location>
</feature>
<feature type="region of interest" description="Disordered" evidence="1">
    <location>
        <begin position="85"/>
        <end position="126"/>
    </location>
</feature>
<protein>
    <submittedName>
        <fullName evidence="2">Uncharacterized protein</fullName>
    </submittedName>
</protein>
<keyword evidence="3" id="KW-1185">Reference proteome</keyword>
<evidence type="ECO:0000313" key="3">
    <source>
        <dbReference type="Proteomes" id="UP000039324"/>
    </source>
</evidence>
<sequence length="239" mass="26187">MFGIWQRRPDPSDGLRICCRSGAAEALSSRRAYIWHWRPAADWQQVRQRRPAGTRPPRAPPFARSVAGVARERLPGAALRLPRPCRRRRRSASARRVVGPAPAARPVNAPSARARRRRATRAHARRRRARNAIAQLRGHVPAVRPARARRARRNRRSRRAPAARNAIAKAVAPVHASPPASADRPHVACGSASIVSKIHTPSRCEGAQSVATPNARGCLGATASLLHAPARSLRLYLPP</sequence>